<organism evidence="1 2">
    <name type="scientific">Dendrobium thyrsiflorum</name>
    <name type="common">Pinecone-like raceme dendrobium</name>
    <name type="synonym">Orchid</name>
    <dbReference type="NCBI Taxonomy" id="117978"/>
    <lineage>
        <taxon>Eukaryota</taxon>
        <taxon>Viridiplantae</taxon>
        <taxon>Streptophyta</taxon>
        <taxon>Embryophyta</taxon>
        <taxon>Tracheophyta</taxon>
        <taxon>Spermatophyta</taxon>
        <taxon>Magnoliopsida</taxon>
        <taxon>Liliopsida</taxon>
        <taxon>Asparagales</taxon>
        <taxon>Orchidaceae</taxon>
        <taxon>Epidendroideae</taxon>
        <taxon>Malaxideae</taxon>
        <taxon>Dendrobiinae</taxon>
        <taxon>Dendrobium</taxon>
    </lineage>
</organism>
<sequence>MVPISKPGDFASVLDKHQEITALSDECMIAMMDCFKVMNTAFYIMLISFFYSIDAEPNTLPEAEPMVEPPDADPHTYISCVFCFEKGDIDQLIKSLNQVCTEMVMPLSSRKENSIFSTCKFDYPAFSDDCIQSFGFSNSKLLTPNKSILGISSSMETTLLSEENVKKTEPVTMISLRNPTPTEIFLATALMGFGGSKKVKLFGCRQEWMPMKCGNNANEWWTASKKRFSGETSGSGFSKKKSKFYTKRLQENIASSGSFSGTLVCQSYERCHFGQFYRMIG</sequence>
<evidence type="ECO:0000313" key="1">
    <source>
        <dbReference type="EMBL" id="KAL0912986.1"/>
    </source>
</evidence>
<dbReference type="Proteomes" id="UP001552299">
    <property type="component" value="Unassembled WGS sequence"/>
</dbReference>
<protein>
    <submittedName>
        <fullName evidence="1">Uncharacterized protein</fullName>
    </submittedName>
</protein>
<comment type="caution">
    <text evidence="1">The sequence shown here is derived from an EMBL/GenBank/DDBJ whole genome shotgun (WGS) entry which is preliminary data.</text>
</comment>
<keyword evidence="2" id="KW-1185">Reference proteome</keyword>
<dbReference type="EMBL" id="JANQDX010000013">
    <property type="protein sequence ID" value="KAL0912986.1"/>
    <property type="molecule type" value="Genomic_DNA"/>
</dbReference>
<proteinExistence type="predicted"/>
<dbReference type="AlphaFoldDB" id="A0ABD0URQ4"/>
<reference evidence="1 2" key="1">
    <citation type="journal article" date="2024" name="Plant Biotechnol. J.">
        <title>Dendrobium thyrsiflorum genome and its molecular insights into genes involved in important horticultural traits.</title>
        <authorList>
            <person name="Chen B."/>
            <person name="Wang J.Y."/>
            <person name="Zheng P.J."/>
            <person name="Li K.L."/>
            <person name="Liang Y.M."/>
            <person name="Chen X.F."/>
            <person name="Zhang C."/>
            <person name="Zhao X."/>
            <person name="He X."/>
            <person name="Zhang G.Q."/>
            <person name="Liu Z.J."/>
            <person name="Xu Q."/>
        </authorList>
    </citation>
    <scope>NUCLEOTIDE SEQUENCE [LARGE SCALE GENOMIC DNA]</scope>
    <source>
        <strain evidence="1">GZMU011</strain>
    </source>
</reference>
<accession>A0ABD0URQ4</accession>
<gene>
    <name evidence="1" type="ORF">M5K25_016411</name>
</gene>
<evidence type="ECO:0000313" key="2">
    <source>
        <dbReference type="Proteomes" id="UP001552299"/>
    </source>
</evidence>
<name>A0ABD0URQ4_DENTH</name>